<dbReference type="InterPro" id="IPR006162">
    <property type="entry name" value="Ppantetheine_attach_site"/>
</dbReference>
<dbReference type="GO" id="GO:0003824">
    <property type="term" value="F:catalytic activity"/>
    <property type="evidence" value="ECO:0007669"/>
    <property type="project" value="InterPro"/>
</dbReference>
<dbReference type="Gene3D" id="3.40.50.980">
    <property type="match status" value="4"/>
</dbReference>
<keyword evidence="3" id="KW-0596">Phosphopantetheine</keyword>
<dbReference type="Pfam" id="PF00501">
    <property type="entry name" value="AMP-binding"/>
    <property type="match status" value="2"/>
</dbReference>
<feature type="domain" description="Carrier" evidence="5">
    <location>
        <begin position="2513"/>
        <end position="2588"/>
    </location>
</feature>
<dbReference type="NCBIfam" id="NF003417">
    <property type="entry name" value="PRK04813.1"/>
    <property type="match status" value="2"/>
</dbReference>
<dbReference type="InterPro" id="IPR023213">
    <property type="entry name" value="CAT-like_dom_sf"/>
</dbReference>
<dbReference type="FunFam" id="2.30.38.10:FF:000001">
    <property type="entry name" value="Non-ribosomal peptide synthetase PvdI"/>
    <property type="match status" value="1"/>
</dbReference>
<feature type="domain" description="Carrier" evidence="5">
    <location>
        <begin position="1034"/>
        <end position="1107"/>
    </location>
</feature>
<accession>A0A7L4ZGM5</accession>
<dbReference type="RefSeq" id="WP_160128149.1">
    <property type="nucleotide sequence ID" value="NZ_CP019288.1"/>
</dbReference>
<dbReference type="SUPFAM" id="SSF52777">
    <property type="entry name" value="CoA-dependent acyltransferases"/>
    <property type="match status" value="6"/>
</dbReference>
<evidence type="ECO:0000256" key="3">
    <source>
        <dbReference type="ARBA" id="ARBA00022450"/>
    </source>
</evidence>
<dbReference type="Gene3D" id="3.30.300.30">
    <property type="match status" value="2"/>
</dbReference>
<proteinExistence type="inferred from homology"/>
<keyword evidence="7" id="KW-1185">Reference proteome</keyword>
<dbReference type="Pfam" id="PF18563">
    <property type="entry name" value="TubC_N"/>
    <property type="match status" value="1"/>
</dbReference>
<dbReference type="FunFam" id="3.40.50.980:FF:000001">
    <property type="entry name" value="Non-ribosomal peptide synthetase"/>
    <property type="match status" value="1"/>
</dbReference>
<comment type="cofactor">
    <cofactor evidence="1">
        <name>pantetheine 4'-phosphate</name>
        <dbReference type="ChEBI" id="CHEBI:47942"/>
    </cofactor>
</comment>
<dbReference type="PANTHER" id="PTHR45527:SF1">
    <property type="entry name" value="FATTY ACID SYNTHASE"/>
    <property type="match status" value="1"/>
</dbReference>
<dbReference type="InterPro" id="IPR025110">
    <property type="entry name" value="AMP-bd_C"/>
</dbReference>
<dbReference type="OrthoDB" id="5298966at2"/>
<dbReference type="FunFam" id="1.10.1200.10:FF:000005">
    <property type="entry name" value="Nonribosomal peptide synthetase 1"/>
    <property type="match status" value="1"/>
</dbReference>
<dbReference type="InterPro" id="IPR000873">
    <property type="entry name" value="AMP-dep_synth/lig_dom"/>
</dbReference>
<dbReference type="InterPro" id="IPR020845">
    <property type="entry name" value="AMP-binding_CS"/>
</dbReference>
<dbReference type="InterPro" id="IPR044894">
    <property type="entry name" value="TubC_N_sf"/>
</dbReference>
<dbReference type="InterPro" id="IPR009081">
    <property type="entry name" value="PP-bd_ACP"/>
</dbReference>
<evidence type="ECO:0000256" key="2">
    <source>
        <dbReference type="ARBA" id="ARBA00006432"/>
    </source>
</evidence>
<dbReference type="SUPFAM" id="SSF56801">
    <property type="entry name" value="Acetyl-CoA synthetase-like"/>
    <property type="match status" value="2"/>
</dbReference>
<dbReference type="Gene3D" id="3.30.559.10">
    <property type="entry name" value="Chloramphenicol acetyltransferase-like domain"/>
    <property type="match status" value="3"/>
</dbReference>
<dbReference type="Gene3D" id="2.30.38.10">
    <property type="entry name" value="Luciferase, Domain 3"/>
    <property type="match status" value="2"/>
</dbReference>
<evidence type="ECO:0000256" key="4">
    <source>
        <dbReference type="ARBA" id="ARBA00022553"/>
    </source>
</evidence>
<dbReference type="Pfam" id="PF13193">
    <property type="entry name" value="AMP-binding_C"/>
    <property type="match status" value="2"/>
</dbReference>
<dbReference type="InterPro" id="IPR010071">
    <property type="entry name" value="AA_adenyl_dom"/>
</dbReference>
<dbReference type="Pfam" id="PF00550">
    <property type="entry name" value="PP-binding"/>
    <property type="match status" value="2"/>
</dbReference>
<dbReference type="PANTHER" id="PTHR45527">
    <property type="entry name" value="NONRIBOSOMAL PEPTIDE SYNTHETASE"/>
    <property type="match status" value="1"/>
</dbReference>
<dbReference type="NCBIfam" id="TIGR01733">
    <property type="entry name" value="AA-adenyl-dom"/>
    <property type="match status" value="2"/>
</dbReference>
<dbReference type="InterPro" id="IPR041464">
    <property type="entry name" value="TubC_N"/>
</dbReference>
<dbReference type="Gene3D" id="1.10.10.1830">
    <property type="entry name" value="Non-ribosomal peptide synthase, adenylation domain"/>
    <property type="match status" value="1"/>
</dbReference>
<dbReference type="Pfam" id="PF00668">
    <property type="entry name" value="Condensation"/>
    <property type="match status" value="3"/>
</dbReference>
<name>A0A7L4ZGM5_9FLAO</name>
<dbReference type="CDD" id="cd12117">
    <property type="entry name" value="A_NRPS_Srf_like"/>
    <property type="match status" value="1"/>
</dbReference>
<dbReference type="EMBL" id="CP019288">
    <property type="protein sequence ID" value="QHI35406.1"/>
    <property type="molecule type" value="Genomic_DNA"/>
</dbReference>
<reference evidence="6 7" key="1">
    <citation type="journal article" date="2013" name="Int. J. Syst. Evol. Microbiol.">
        <title>Kordia antarctica sp. nov., isolated from Antarctic seawater.</title>
        <authorList>
            <person name="Baek K."/>
            <person name="Choi A."/>
            <person name="Kang I."/>
            <person name="Lee K."/>
            <person name="Cho J.C."/>
        </authorList>
    </citation>
    <scope>NUCLEOTIDE SEQUENCE [LARGE SCALE GENOMIC DNA]</scope>
    <source>
        <strain evidence="6 7">IMCC3317</strain>
    </source>
</reference>
<dbReference type="PROSITE" id="PS00012">
    <property type="entry name" value="PHOSPHOPANTETHEINE"/>
    <property type="match status" value="2"/>
</dbReference>
<evidence type="ECO:0000259" key="5">
    <source>
        <dbReference type="PROSITE" id="PS50075"/>
    </source>
</evidence>
<organism evidence="6 7">
    <name type="scientific">Kordia antarctica</name>
    <dbReference type="NCBI Taxonomy" id="1218801"/>
    <lineage>
        <taxon>Bacteria</taxon>
        <taxon>Pseudomonadati</taxon>
        <taxon>Bacteroidota</taxon>
        <taxon>Flavobacteriia</taxon>
        <taxon>Flavobacteriales</taxon>
        <taxon>Flavobacteriaceae</taxon>
        <taxon>Kordia</taxon>
    </lineage>
</organism>
<protein>
    <submittedName>
        <fullName evidence="6">Linear gramicidin synthase subunit D</fullName>
    </submittedName>
</protein>
<dbReference type="Gene3D" id="3.30.559.30">
    <property type="entry name" value="Nonribosomal peptide synthetase, condensation domain"/>
    <property type="match status" value="3"/>
</dbReference>
<dbReference type="CDD" id="cd05930">
    <property type="entry name" value="A_NRPS"/>
    <property type="match status" value="1"/>
</dbReference>
<dbReference type="GO" id="GO:0044550">
    <property type="term" value="P:secondary metabolite biosynthetic process"/>
    <property type="evidence" value="ECO:0007669"/>
    <property type="project" value="TreeGrafter"/>
</dbReference>
<dbReference type="InterPro" id="IPR001242">
    <property type="entry name" value="Condensation_dom"/>
</dbReference>
<dbReference type="PROSITE" id="PS50075">
    <property type="entry name" value="CARRIER"/>
    <property type="match status" value="2"/>
</dbReference>
<dbReference type="PROSITE" id="PS00455">
    <property type="entry name" value="AMP_BINDING"/>
    <property type="match status" value="2"/>
</dbReference>
<dbReference type="InterPro" id="IPR045851">
    <property type="entry name" value="AMP-bd_C_sf"/>
</dbReference>
<comment type="similarity">
    <text evidence="2">Belongs to the ATP-dependent AMP-binding enzyme family.</text>
</comment>
<dbReference type="InterPro" id="IPR036736">
    <property type="entry name" value="ACP-like_sf"/>
</dbReference>
<dbReference type="Gene3D" id="1.10.1200.10">
    <property type="entry name" value="ACP-like"/>
    <property type="match status" value="2"/>
</dbReference>
<gene>
    <name evidence="6" type="primary">lgrD_1</name>
    <name evidence="6" type="ORF">IMCC3317_07520</name>
</gene>
<dbReference type="GO" id="GO:0005737">
    <property type="term" value="C:cytoplasm"/>
    <property type="evidence" value="ECO:0007669"/>
    <property type="project" value="TreeGrafter"/>
</dbReference>
<dbReference type="SUPFAM" id="SSF47336">
    <property type="entry name" value="ACP-like"/>
    <property type="match status" value="2"/>
</dbReference>
<sequence>MTHLIQKLEENNISISLNGDDLELSFDQPQIDPALIEELKTHKQELIAFLKKYATNSRADDSAIKAIAPAESYALSDAQKRLWIVSQFDEKASAAYNMPSYLKLEEAYDISNLKKAVLAVIERHEILRTYFKEDAQKEIRQWITPIEEVDIDRIFNDQSHVEHSLKEALKYVDADSFKEFNLEESSLLRIHIYRIPNNQFVLYYNMHHIISDGWSMEVLTKDIMTYYQAFKSNTNPTLAQLPIQYKDYAAWQVAQQETESFKKSKDYWITQLAGNMPVLSLPTTKKRPQVMTYNGRSMSAFITPELTQELRNFSKANGGSLFMSLLAIWNIVFYRYTNQRDIVIGTGIAGRDHADLESQIGFYVNSLALRNQIDPEESFETIFNQIKTTTLTAYEHKTYPFDRVVEDLKLERDTSRNPIFDIILSLQNIGDRAERKMMQGIDLHEVADLGPCMSKFDMAISFEEMEDTLMLILTFRTDVYENSMIEKLLHHYKNVVAEVIKHPKKAIATLDYLSEKEQQKFSTAYNQTQVSYPTNQTLVSLFKEQCVKLPNEIALNAGKKYTYQELDEISNQLAHSLIKEYNVKPADLVAVQLDISEHLVITILAILKVGATYIPIDTNYPQERKEFILNETKLKLLVTDSNYIFDLDYYEGNLLAIDINFVADEHDKVQPNVECNASDLAYIIYTSGSTGTPKGVMITHGSIANYLQWSNDFYLNENLANYNFGLFTSIAFDLTLTSLFLPLISGGTLKIFESNSILDILEEYLNSAVSCIKLTPAHVNLLAELDIKTPTLEVAIVGGEELKPQQVSILKSINPSIKIYNEYGPTETTVGCIVQEIENENDPIYIGKPIANTDVYILDAHGKMVTEGVIGELYIGGLGVAKGYLNQAEITASKFIPHPFKNGEKIYRTGDFGRWLHDGTIDYVGRQDDQVKIMGYRIELAEIEIALLAQTSVKQVVVAVDTIKKQKSLVAYIISDEPMNDGQLRETLRESLPAYMVPNYYVQIDEMPLTKNGKIDKRALPKVQEEHTDRKIIAPRSTEEEVLVAVWKEVLEEETISVTDNFYDLGGDSIKSILIGSRLKRKGYTFTEDILSHPILEDLAKYLVANIENGDQKTIVGNVGITPTQLRFLENNVLASDHLQYVHLKAKETIKQETLEAAVHALTTHHDMLRTRFVQKNKEWFQVVEEVSTENYTIDFYEINDTEISQIIEEAKANFNLKNNPLCIVKHIRTSKEDHIILMSYKAIVDSVSWKIIVEDLANFYLQYQEKITIDFPLKTTSFKRWNTIVADTQTDEEYTFWNAKLRSTHVKLATQETINYNRHCSFTLDASATNLLTTKVNLPYHTTLQDVLLTGLNLVVSDTFDTKINVFNIIDDRRNFDKDAVVISRSVGCFSAIYPLVFTQETSSDIQQLIQTKEVLRNIPNGGYNFQSVAKKHPGLLENYQPLVSFNLAEELTIPLNEETIFSEYQSETSAITTIGVTENKAPLYVSGTIINGKLKISVAYDVASFNADTIENFTKNYEKKIQEFSTVLAHEKDTFITPSDLTFRKLSMNDLSEINKNNTVEDVYELSPLQELMYFQWVSDTSSSSNLEQLSFCLRFSNMDASILEKAYSELISRYTILRTSFTNKYADSLLQIVHSEASAKFAFKEKPSGISNEAYIGQIKSQQIKQGFDLREPSQMALTVVVLGNDEYEFIWNFHHILIDGWSTSVLINDFYILLTSLLQGENAILKTPPPYVDYIKWLVQKDKKESQKFWEDYLHGFAVKSKVPFELQPENKEVYHRKGIEIITIEGELFSEMNRVLRETKISQSLLIQAIWGFLLSKYNNTNDIVFGSVVSGRPSEVSDIERMVGLFINMIPVRLQYNNTEAIEDILIRFRDEGIRSRAHHHVNLSEIQYKHVLGADLINNVIVFQNFPKNILADINNSSENDEETFAVLSKNVHFQVDYDFLLGVVPTDEAMDISFVYNEERYSKALIEMITGHFMHVLQEFCTNIKKPLSTLDIVSKKERDTILEVFNDTKTEFPKDKTVVELFHEQAKTTPDSIAVVYESKELTYSELDKLSNAFAHYIKEKYAVQPDDFIGVKLEKSEWLLVVVLGIMKSGAAYVPINLEYPEDVLSFIEKDSNCKAYIDAEELAHFVANKTKYTTEFVTTNATADNLAYLMYTSGSTGTPKAVMVAHKSIVRLVKSTNYYAFSATDVILSTGAFSFDATTFEYWGALLNGGELVLCSQNVLLDSNLLAEEIQRRKVTTMWFTSGWLNQLVDSDINIFKGLQTILVGGDKLSPHHIQKLRTTYTDVQIINGYGPTENTTFSLTHNIKAVSGDIPIGTPISNSTAYILDENHELLPIGMTGEICLGGDGLARGYHNHPELTETKFVQNPFNTSSLLYKTGDLGKWHYDGTITFEGRNDDQVKIRGYRIELGEIEQKTTAITGVKQAAVVIRTINDNKTIVAYIVGEASLKKEHVRDILSKKLPDYMLPTYYMMLAELPLNTNGKVDRKNLPEINEAAIIKKEYIAPKTELEKTLVAIWKDVLELEEIGITDNFFKLGGHSIKAIKVIHKLSEELEVKINIKNIFTYPTIKSLAAQVALAKKQEEAIKSMVNLNEMEI</sequence>
<keyword evidence="4" id="KW-0597">Phosphoprotein</keyword>
<dbReference type="GO" id="GO:0043041">
    <property type="term" value="P:amino acid activation for nonribosomal peptide biosynthetic process"/>
    <property type="evidence" value="ECO:0007669"/>
    <property type="project" value="TreeGrafter"/>
</dbReference>
<dbReference type="KEGG" id="kan:IMCC3317_07520"/>
<evidence type="ECO:0000313" key="7">
    <source>
        <dbReference type="Proteomes" id="UP000464657"/>
    </source>
</evidence>
<evidence type="ECO:0000313" key="6">
    <source>
        <dbReference type="EMBL" id="QHI35406.1"/>
    </source>
</evidence>
<dbReference type="CDD" id="cd19531">
    <property type="entry name" value="LCL_NRPS-like"/>
    <property type="match status" value="1"/>
</dbReference>
<dbReference type="Proteomes" id="UP000464657">
    <property type="component" value="Chromosome"/>
</dbReference>
<dbReference type="GO" id="GO:0031177">
    <property type="term" value="F:phosphopantetheine binding"/>
    <property type="evidence" value="ECO:0007669"/>
    <property type="project" value="TreeGrafter"/>
</dbReference>
<dbReference type="FunFam" id="3.30.300.30:FF:000010">
    <property type="entry name" value="Enterobactin synthetase component F"/>
    <property type="match status" value="2"/>
</dbReference>
<evidence type="ECO:0000256" key="1">
    <source>
        <dbReference type="ARBA" id="ARBA00001957"/>
    </source>
</evidence>